<dbReference type="InterPro" id="IPR009003">
    <property type="entry name" value="Peptidase_S1_PA"/>
</dbReference>
<dbReference type="PATRIC" id="fig|862908.3.peg.2229"/>
<sequence>MKNFKSLLISTILMTSPLLLTSCGGSGEKSRAPQLSESQKIIANGMLDFVDTCDSSKSNVKAIYGADNRVSVCSEGNDTEDREKMKAVAMFIDSSQLIFAGNLEGKKVYKIDSQTLGGFLSEESGYKTCSSLRYKDEVAPGFCTGFLINENGRNDELMTAGHCIESGKAQNIRVIFTVAADGRKVISRNEAYENDIFVTEDQVFGIQENLEFSSDMTIAKLDREVQNVEALEISRKEYFQDGTELKMMGHPAGLRMKVASGEVKHDGYGYDTITAHIASYGGNSGSPVFDEETGEVAGVLVSGQQDFELQIENDEYCVGDKVYSEFDAGGEKVLKVRNYLN</sequence>
<dbReference type="STRING" id="862908.BMS_2341"/>
<name>E1X4R3_HALMS</name>
<dbReference type="GO" id="GO:0004252">
    <property type="term" value="F:serine-type endopeptidase activity"/>
    <property type="evidence" value="ECO:0007669"/>
    <property type="project" value="InterPro"/>
</dbReference>
<accession>E1X4R3</accession>
<dbReference type="eggNOG" id="COG3591">
    <property type="taxonomic scope" value="Bacteria"/>
</dbReference>
<dbReference type="GO" id="GO:0006508">
    <property type="term" value="P:proteolysis"/>
    <property type="evidence" value="ECO:0007669"/>
    <property type="project" value="InterPro"/>
</dbReference>
<dbReference type="RefSeq" id="WP_014244916.1">
    <property type="nucleotide sequence ID" value="NC_016620.1"/>
</dbReference>
<dbReference type="PROSITE" id="PS00134">
    <property type="entry name" value="TRYPSIN_HIS"/>
    <property type="match status" value="1"/>
</dbReference>
<dbReference type="EMBL" id="FQ312005">
    <property type="protein sequence ID" value="CBW27139.1"/>
    <property type="molecule type" value="Genomic_DNA"/>
</dbReference>
<dbReference type="OrthoDB" id="212300at2"/>
<reference evidence="3" key="1">
    <citation type="journal article" date="2013" name="ISME J.">
        <title>A small predatory core genome in the divergent marine Bacteriovorax marinus SJ and the terrestrial Bdellovibrio bacteriovorus.</title>
        <authorList>
            <person name="Crossman L.C."/>
            <person name="Chen H."/>
            <person name="Cerdeno-Tarraga A.M."/>
            <person name="Brooks K."/>
            <person name="Quail M.A."/>
            <person name="Pineiro S.A."/>
            <person name="Hobley L."/>
            <person name="Sockett R.E."/>
            <person name="Bentley S.D."/>
            <person name="Parkhill J."/>
            <person name="Williams H.N."/>
            <person name="Stine O.C."/>
        </authorList>
    </citation>
    <scope>NUCLEOTIDE SEQUENCE [LARGE SCALE GENOMIC DNA]</scope>
    <source>
        <strain evidence="3">ATCC BAA-682 / DSM 15412 / SJ</strain>
    </source>
</reference>
<feature type="signal peptide" evidence="1">
    <location>
        <begin position="1"/>
        <end position="21"/>
    </location>
</feature>
<dbReference type="SUPFAM" id="SSF50494">
    <property type="entry name" value="Trypsin-like serine proteases"/>
    <property type="match status" value="1"/>
</dbReference>
<dbReference type="InterPro" id="IPR043504">
    <property type="entry name" value="Peptidase_S1_PA_chymotrypsin"/>
</dbReference>
<dbReference type="InterPro" id="IPR018114">
    <property type="entry name" value="TRYPSIN_HIS"/>
</dbReference>
<protein>
    <submittedName>
        <fullName evidence="2">Periplasmic protein</fullName>
    </submittedName>
</protein>
<keyword evidence="3" id="KW-1185">Reference proteome</keyword>
<evidence type="ECO:0000313" key="2">
    <source>
        <dbReference type="EMBL" id="CBW27139.1"/>
    </source>
</evidence>
<dbReference type="KEGG" id="bmx:BMS_2341"/>
<keyword evidence="1" id="KW-0732">Signal</keyword>
<proteinExistence type="predicted"/>
<gene>
    <name evidence="2" type="ordered locus">BMS_2341</name>
</gene>
<dbReference type="Proteomes" id="UP000008963">
    <property type="component" value="Chromosome"/>
</dbReference>
<dbReference type="PROSITE" id="PS51257">
    <property type="entry name" value="PROKAR_LIPOPROTEIN"/>
    <property type="match status" value="1"/>
</dbReference>
<feature type="chain" id="PRO_5003154913" evidence="1">
    <location>
        <begin position="22"/>
        <end position="341"/>
    </location>
</feature>
<dbReference type="Pfam" id="PF13365">
    <property type="entry name" value="Trypsin_2"/>
    <property type="match status" value="1"/>
</dbReference>
<organism evidence="2 3">
    <name type="scientific">Halobacteriovorax marinus (strain ATCC BAA-682 / DSM 15412 / SJ)</name>
    <name type="common">Bacteriovorax marinus</name>
    <dbReference type="NCBI Taxonomy" id="862908"/>
    <lineage>
        <taxon>Bacteria</taxon>
        <taxon>Pseudomonadati</taxon>
        <taxon>Bdellovibrionota</taxon>
        <taxon>Bacteriovoracia</taxon>
        <taxon>Bacteriovoracales</taxon>
        <taxon>Halobacteriovoraceae</taxon>
        <taxon>Halobacteriovorax</taxon>
    </lineage>
</organism>
<dbReference type="Gene3D" id="2.40.10.10">
    <property type="entry name" value="Trypsin-like serine proteases"/>
    <property type="match status" value="2"/>
</dbReference>
<dbReference type="AlphaFoldDB" id="E1X4R3"/>
<evidence type="ECO:0000313" key="3">
    <source>
        <dbReference type="Proteomes" id="UP000008963"/>
    </source>
</evidence>
<dbReference type="HOGENOM" id="CLU_076848_0_0_7"/>
<evidence type="ECO:0000256" key="1">
    <source>
        <dbReference type="SAM" id="SignalP"/>
    </source>
</evidence>